<keyword evidence="3" id="KW-1185">Reference proteome</keyword>
<comment type="caution">
    <text evidence="2">The sequence shown here is derived from an EMBL/GenBank/DDBJ whole genome shotgun (WGS) entry which is preliminary data.</text>
</comment>
<keyword evidence="1" id="KW-0732">Signal</keyword>
<dbReference type="Proteomes" id="UP000235388">
    <property type="component" value="Unassembled WGS sequence"/>
</dbReference>
<organism evidence="2 3">
    <name type="scientific">Puccinia coronata f. sp. avenae</name>
    <dbReference type="NCBI Taxonomy" id="200324"/>
    <lineage>
        <taxon>Eukaryota</taxon>
        <taxon>Fungi</taxon>
        <taxon>Dikarya</taxon>
        <taxon>Basidiomycota</taxon>
        <taxon>Pucciniomycotina</taxon>
        <taxon>Pucciniomycetes</taxon>
        <taxon>Pucciniales</taxon>
        <taxon>Pucciniaceae</taxon>
        <taxon>Puccinia</taxon>
    </lineage>
</organism>
<feature type="signal peptide" evidence="1">
    <location>
        <begin position="1"/>
        <end position="20"/>
    </location>
</feature>
<reference evidence="2 3" key="1">
    <citation type="submission" date="2017-11" db="EMBL/GenBank/DDBJ databases">
        <title>De novo assembly and phasing of dikaryotic genomes from two isolates of Puccinia coronata f. sp. avenae, the causal agent of oat crown rust.</title>
        <authorList>
            <person name="Miller M.E."/>
            <person name="Zhang Y."/>
            <person name="Omidvar V."/>
            <person name="Sperschneider J."/>
            <person name="Schwessinger B."/>
            <person name="Raley C."/>
            <person name="Palmer J.M."/>
            <person name="Garnica D."/>
            <person name="Upadhyaya N."/>
            <person name="Rathjen J."/>
            <person name="Taylor J.M."/>
            <person name="Park R.F."/>
            <person name="Dodds P.N."/>
            <person name="Hirsch C.D."/>
            <person name="Kianian S.F."/>
            <person name="Figueroa M."/>
        </authorList>
    </citation>
    <scope>NUCLEOTIDE SEQUENCE [LARGE SCALE GENOMIC DNA]</scope>
    <source>
        <strain evidence="2">12NC29</strain>
    </source>
</reference>
<evidence type="ECO:0000313" key="3">
    <source>
        <dbReference type="Proteomes" id="UP000235388"/>
    </source>
</evidence>
<evidence type="ECO:0000256" key="1">
    <source>
        <dbReference type="SAM" id="SignalP"/>
    </source>
</evidence>
<evidence type="ECO:0000313" key="2">
    <source>
        <dbReference type="EMBL" id="PLW23002.1"/>
    </source>
</evidence>
<protein>
    <recommendedName>
        <fullName evidence="4">Secreted protein</fullName>
    </recommendedName>
</protein>
<dbReference type="EMBL" id="PGCJ01000736">
    <property type="protein sequence ID" value="PLW23002.1"/>
    <property type="molecule type" value="Genomic_DNA"/>
</dbReference>
<evidence type="ECO:0008006" key="4">
    <source>
        <dbReference type="Google" id="ProtNLM"/>
    </source>
</evidence>
<feature type="chain" id="PRO_5014775643" description="Secreted protein" evidence="1">
    <location>
        <begin position="21"/>
        <end position="179"/>
    </location>
</feature>
<dbReference type="OrthoDB" id="2505221at2759"/>
<accession>A0A2N5TC02</accession>
<name>A0A2N5TC02_9BASI</name>
<sequence length="179" mass="19147">MKAPAIIIMLLAVVYSAAVAAKPAPASEVADGFYQVTLDEAGNSTTKFTPWAEVGKSSPQQRSTLVKRRESCGPGSVSVNEADEANKCLIDGFPAGNLVYLYKNSWSYCVRGDVVSFVCPYSNGYKPRDSIKGSWAYVKEKCGASKHGYAQVSNGIGDWTAGYASKSSHFCTTDFKVGS</sequence>
<proteinExistence type="predicted"/>
<gene>
    <name evidence="2" type="ORF">PCANC_28511</name>
</gene>
<dbReference type="AlphaFoldDB" id="A0A2N5TC02"/>